<dbReference type="InterPro" id="IPR029044">
    <property type="entry name" value="Nucleotide-diphossugar_trans"/>
</dbReference>
<protein>
    <submittedName>
        <fullName evidence="5">Glycosyl transferase</fullName>
    </submittedName>
</protein>
<dbReference type="InterPro" id="IPR050834">
    <property type="entry name" value="Glycosyltransf_2"/>
</dbReference>
<evidence type="ECO:0000256" key="2">
    <source>
        <dbReference type="ARBA" id="ARBA00022676"/>
    </source>
</evidence>
<feature type="domain" description="Glycosyltransferase 2-like" evidence="4">
    <location>
        <begin position="31"/>
        <end position="166"/>
    </location>
</feature>
<dbReference type="OrthoDB" id="9801954at2"/>
<reference evidence="5 6" key="1">
    <citation type="submission" date="2014-06" db="EMBL/GenBank/DDBJ databases">
        <title>Genomes of Alteromonas australica, a world apart.</title>
        <authorList>
            <person name="Gonzaga A."/>
            <person name="Lopez-Perez M."/>
            <person name="Rodriguez-Valera F."/>
        </authorList>
    </citation>
    <scope>NUCLEOTIDE SEQUENCE [LARGE SCALE GENOMIC DNA]</scope>
    <source>
        <strain evidence="5 6">H 17</strain>
    </source>
</reference>
<evidence type="ECO:0000313" key="6">
    <source>
        <dbReference type="Proteomes" id="UP000056090"/>
    </source>
</evidence>
<dbReference type="Proteomes" id="UP000056090">
    <property type="component" value="Chromosome"/>
</dbReference>
<accession>A0A075NX65</accession>
<dbReference type="PATRIC" id="fig|589873.4.peg.1007"/>
<proteinExistence type="inferred from homology"/>
<comment type="similarity">
    <text evidence="1">Belongs to the glycosyltransferase 2 family.</text>
</comment>
<dbReference type="GeneID" id="78254219"/>
<dbReference type="KEGG" id="aal:EP13_04650"/>
<evidence type="ECO:0000256" key="1">
    <source>
        <dbReference type="ARBA" id="ARBA00006739"/>
    </source>
</evidence>
<dbReference type="eggNOG" id="COG0463">
    <property type="taxonomic scope" value="Bacteria"/>
</dbReference>
<keyword evidence="6" id="KW-1185">Reference proteome</keyword>
<keyword evidence="3 5" id="KW-0808">Transferase</keyword>
<dbReference type="AlphaFoldDB" id="A0A075NX65"/>
<dbReference type="RefSeq" id="WP_044056250.1">
    <property type="nucleotide sequence ID" value="NZ_CAXGHX010000002.1"/>
</dbReference>
<keyword evidence="2" id="KW-0328">Glycosyltransferase</keyword>
<evidence type="ECO:0000259" key="4">
    <source>
        <dbReference type="Pfam" id="PF00535"/>
    </source>
</evidence>
<dbReference type="Gene3D" id="3.90.550.10">
    <property type="entry name" value="Spore Coat Polysaccharide Biosynthesis Protein SpsA, Chain A"/>
    <property type="match status" value="1"/>
</dbReference>
<evidence type="ECO:0000256" key="3">
    <source>
        <dbReference type="ARBA" id="ARBA00022679"/>
    </source>
</evidence>
<dbReference type="PANTHER" id="PTHR43685">
    <property type="entry name" value="GLYCOSYLTRANSFERASE"/>
    <property type="match status" value="1"/>
</dbReference>
<dbReference type="InterPro" id="IPR001173">
    <property type="entry name" value="Glyco_trans_2-like"/>
</dbReference>
<organism evidence="5 6">
    <name type="scientific">Alteromonas australica</name>
    <dbReference type="NCBI Taxonomy" id="589873"/>
    <lineage>
        <taxon>Bacteria</taxon>
        <taxon>Pseudomonadati</taxon>
        <taxon>Pseudomonadota</taxon>
        <taxon>Gammaproteobacteria</taxon>
        <taxon>Alteromonadales</taxon>
        <taxon>Alteromonadaceae</taxon>
        <taxon>Alteromonas/Salinimonas group</taxon>
        <taxon>Alteromonas</taxon>
    </lineage>
</organism>
<name>A0A075NX65_9ALTE</name>
<dbReference type="Pfam" id="PF00535">
    <property type="entry name" value="Glycos_transf_2"/>
    <property type="match status" value="1"/>
</dbReference>
<gene>
    <name evidence="5" type="ORF">EP13_04650</name>
</gene>
<dbReference type="SUPFAM" id="SSF53448">
    <property type="entry name" value="Nucleotide-diphospho-sugar transferases"/>
    <property type="match status" value="1"/>
</dbReference>
<dbReference type="PANTHER" id="PTHR43685:SF5">
    <property type="entry name" value="GLYCOSYLTRANSFERASE EPSE-RELATED"/>
    <property type="match status" value="1"/>
</dbReference>
<dbReference type="KEGG" id="aaus:EP12_04675"/>
<evidence type="ECO:0000313" key="5">
    <source>
        <dbReference type="EMBL" id="AIF98043.1"/>
    </source>
</evidence>
<sequence>MHKHFSLLHNKYNKNNAETLVGMALYHGDKEEWVIQAIDSILNQTYEDFVFVVVIDGEVSVKMTNLLKDKAFSDNRLVLAQNTFNVGLAESMNRAVEWGACLSPTFFARMDADDISTPNRLSRQVSYLRKHSYISVLGSALTEINEKGEKVGSRVMPSSHRQIINILPRRCSLNHPTVVIRYSVFEQGYRYNNSLLNTQDYFLWITLAAEGFVFRNLKDRLLAFRRVNNFYKRRGLTKSINEFKARWHAMVKLKRLTPYNVFYACGVLTLRIMPGNVVKWAYKLDRHLLERFGKH</sequence>
<dbReference type="EMBL" id="CP008849">
    <property type="protein sequence ID" value="AIF98043.1"/>
    <property type="molecule type" value="Genomic_DNA"/>
</dbReference>
<dbReference type="GO" id="GO:0016757">
    <property type="term" value="F:glycosyltransferase activity"/>
    <property type="evidence" value="ECO:0007669"/>
    <property type="project" value="UniProtKB-KW"/>
</dbReference>